<feature type="compositionally biased region" description="Polar residues" evidence="1">
    <location>
        <begin position="573"/>
        <end position="583"/>
    </location>
</feature>
<dbReference type="OrthoDB" id="3261436at2759"/>
<evidence type="ECO:0000313" key="3">
    <source>
        <dbReference type="EMBL" id="KAG1775308.1"/>
    </source>
</evidence>
<dbReference type="InterPro" id="IPR041457">
    <property type="entry name" value="CxC2_KDZ-assoc"/>
</dbReference>
<organism evidence="3 4">
    <name type="scientific">Suillus placidus</name>
    <dbReference type="NCBI Taxonomy" id="48579"/>
    <lineage>
        <taxon>Eukaryota</taxon>
        <taxon>Fungi</taxon>
        <taxon>Dikarya</taxon>
        <taxon>Basidiomycota</taxon>
        <taxon>Agaricomycotina</taxon>
        <taxon>Agaricomycetes</taxon>
        <taxon>Agaricomycetidae</taxon>
        <taxon>Boletales</taxon>
        <taxon>Suillineae</taxon>
        <taxon>Suillaceae</taxon>
        <taxon>Suillus</taxon>
    </lineage>
</organism>
<evidence type="ECO:0000256" key="1">
    <source>
        <dbReference type="SAM" id="MobiDB-lite"/>
    </source>
</evidence>
<sequence>MSASEGGPTNPSNYQAGLFRAPSLKNLNRRKRVKLNAFVPPNPDAPSVHPAYTFVSRHQGFTARSSQVLSFPTSSEQLVSTRVEEEGALDHDGHYSLEGQEPDFEIESEATSSNRRKRTAGDRDLFLQELLRHEGRGDYVYDTICRNCSSGAPRFRCRDCISTELCCRDCVVATHTKNPTHRIQEWMGSYFMAVSLKKLGLRVQLGHPAGERCLLPERAFNNDFTLIDTNGIHEIGLDFCGCETAQTHTRQLLRTTWFPATTTDPRTAATFRILEQYHILSFESKCSGYEFYHAVARLSDNTGLHPRKDRYEAFMRMVREWRHLKMLKRAGRGYDLAGVEGTGSGECAVICPACPQPGKNLPDNWHDAPKGKRWLYALFLAIDANFRLKRRIVSKDSVDPGLSRGWAYFVEETAYKMFLQSYSGGPQQKSTCSSHNAVNMADTKVSHGLAATGVGTVDCARHNMKLPNGVGDLQKGERYMNMDFLFFSSLRGRYVDTLNVSYDIACQWHKNLWQRMSTMPLELHLDHLATFVRFFVPKFHLPAHILTCQTKFSFNFSKNVGRTDGEAPERGWSNINPVASSTKEMGPGSRRDTLDDHFGDWNWKKVVGLGATLLRKMIEAQEERGAHQTAFQELNNVLAPETTEAWKVEIVSWEENPNDSLVANPFEAKVIPVTQAAVRLELAKLEASELLQGTDVSMHAEISPSIFIASGIDLENEQRRLKVDIAKQGQHATNTQMGTVQRLRNALQRKIDTWQRIQALYTPAVQLLQSRVESPSHSTLDIINPEDSQLWLPSALCSKPIPCDRRLLTTEWELRYAQAGDALEEIRQSLRLRDYMYTFKRNWIRGQSANTRAQNALSRVEARATAGAEKYRAARVALSSLAPILGEVGWDHKYKVLERKDDMRGMSVPKRGDSEGRRQLSWIWLVEGVGDDEDEVVQDGLRVEWCKARARAMRWAEEVELLQEEMRRVTCFLRWHASWWNQKTAEQMLGTTADDEGLGAYAYRQARLRDDLADCFENKWAAHLPLTAACNTMCPADSEANLDLYLPELPLP</sequence>
<protein>
    <recommendedName>
        <fullName evidence="2">CxC2-like cysteine cluster KDZ transposase-associated domain-containing protein</fullName>
    </recommendedName>
</protein>
<gene>
    <name evidence="3" type="ORF">EV702DRAFT_1236428</name>
</gene>
<evidence type="ECO:0000313" key="4">
    <source>
        <dbReference type="Proteomes" id="UP000714275"/>
    </source>
</evidence>
<dbReference type="Pfam" id="PF18758">
    <property type="entry name" value="KDZ"/>
    <property type="match status" value="1"/>
</dbReference>
<dbReference type="PANTHER" id="PTHR33096">
    <property type="entry name" value="CXC2 DOMAIN-CONTAINING PROTEIN"/>
    <property type="match status" value="1"/>
</dbReference>
<dbReference type="CDD" id="cd19757">
    <property type="entry name" value="Bbox1"/>
    <property type="match status" value="1"/>
</dbReference>
<dbReference type="EMBL" id="JABBWD010000035">
    <property type="protein sequence ID" value="KAG1775308.1"/>
    <property type="molecule type" value="Genomic_DNA"/>
</dbReference>
<keyword evidence="4" id="KW-1185">Reference proteome</keyword>
<dbReference type="Proteomes" id="UP000714275">
    <property type="component" value="Unassembled WGS sequence"/>
</dbReference>
<name>A0A9P7D147_9AGAM</name>
<evidence type="ECO:0000259" key="2">
    <source>
        <dbReference type="Pfam" id="PF18803"/>
    </source>
</evidence>
<dbReference type="PANTHER" id="PTHR33096:SF1">
    <property type="entry name" value="CXC1-LIKE CYSTEINE CLUSTER ASSOCIATED WITH KDZ TRANSPOSASES DOMAIN-CONTAINING PROTEIN"/>
    <property type="match status" value="1"/>
</dbReference>
<reference evidence="3" key="1">
    <citation type="journal article" date="2020" name="New Phytol.">
        <title>Comparative genomics reveals dynamic genome evolution in host specialist ectomycorrhizal fungi.</title>
        <authorList>
            <person name="Lofgren L.A."/>
            <person name="Nguyen N.H."/>
            <person name="Vilgalys R."/>
            <person name="Ruytinx J."/>
            <person name="Liao H.L."/>
            <person name="Branco S."/>
            <person name="Kuo A."/>
            <person name="LaButti K."/>
            <person name="Lipzen A."/>
            <person name="Andreopoulos W."/>
            <person name="Pangilinan J."/>
            <person name="Riley R."/>
            <person name="Hundley H."/>
            <person name="Na H."/>
            <person name="Barry K."/>
            <person name="Grigoriev I.V."/>
            <person name="Stajich J.E."/>
            <person name="Kennedy P.G."/>
        </authorList>
    </citation>
    <scope>NUCLEOTIDE SEQUENCE</scope>
    <source>
        <strain evidence="3">DOB743</strain>
    </source>
</reference>
<dbReference type="InterPro" id="IPR040521">
    <property type="entry name" value="KDZ"/>
</dbReference>
<proteinExistence type="predicted"/>
<dbReference type="Pfam" id="PF18803">
    <property type="entry name" value="CxC2"/>
    <property type="match status" value="1"/>
</dbReference>
<feature type="compositionally biased region" description="Polar residues" evidence="1">
    <location>
        <begin position="1"/>
        <end position="15"/>
    </location>
</feature>
<comment type="caution">
    <text evidence="3">The sequence shown here is derived from an EMBL/GenBank/DDBJ whole genome shotgun (WGS) entry which is preliminary data.</text>
</comment>
<accession>A0A9P7D147</accession>
<dbReference type="AlphaFoldDB" id="A0A9P7D147"/>
<feature type="region of interest" description="Disordered" evidence="1">
    <location>
        <begin position="565"/>
        <end position="590"/>
    </location>
</feature>
<feature type="domain" description="CxC2-like cysteine cluster KDZ transposase-associated" evidence="2">
    <location>
        <begin position="196"/>
        <end position="303"/>
    </location>
</feature>
<feature type="region of interest" description="Disordered" evidence="1">
    <location>
        <begin position="1"/>
        <end position="21"/>
    </location>
</feature>